<gene>
    <name evidence="1" type="ORF">MRB53_031807</name>
</gene>
<dbReference type="Proteomes" id="UP001234297">
    <property type="component" value="Chromosome 10"/>
</dbReference>
<evidence type="ECO:0000313" key="1">
    <source>
        <dbReference type="EMBL" id="KAJ8623278.1"/>
    </source>
</evidence>
<organism evidence="1 2">
    <name type="scientific">Persea americana</name>
    <name type="common">Avocado</name>
    <dbReference type="NCBI Taxonomy" id="3435"/>
    <lineage>
        <taxon>Eukaryota</taxon>
        <taxon>Viridiplantae</taxon>
        <taxon>Streptophyta</taxon>
        <taxon>Embryophyta</taxon>
        <taxon>Tracheophyta</taxon>
        <taxon>Spermatophyta</taxon>
        <taxon>Magnoliopsida</taxon>
        <taxon>Magnoliidae</taxon>
        <taxon>Laurales</taxon>
        <taxon>Lauraceae</taxon>
        <taxon>Persea</taxon>
    </lineage>
</organism>
<accession>A0ACC2KQM7</accession>
<keyword evidence="2" id="KW-1185">Reference proteome</keyword>
<name>A0ACC2KQM7_PERAE</name>
<dbReference type="EMBL" id="CM056818">
    <property type="protein sequence ID" value="KAJ8623278.1"/>
    <property type="molecule type" value="Genomic_DNA"/>
</dbReference>
<protein>
    <submittedName>
        <fullName evidence="1">Uncharacterized protein</fullName>
    </submittedName>
</protein>
<evidence type="ECO:0000313" key="2">
    <source>
        <dbReference type="Proteomes" id="UP001234297"/>
    </source>
</evidence>
<comment type="caution">
    <text evidence="1">The sequence shown here is derived from an EMBL/GenBank/DDBJ whole genome shotgun (WGS) entry which is preliminary data.</text>
</comment>
<reference evidence="1 2" key="1">
    <citation type="journal article" date="2022" name="Hortic Res">
        <title>A haplotype resolved chromosomal level avocado genome allows analysis of novel avocado genes.</title>
        <authorList>
            <person name="Nath O."/>
            <person name="Fletcher S.J."/>
            <person name="Hayward A."/>
            <person name="Shaw L.M."/>
            <person name="Masouleh A.K."/>
            <person name="Furtado A."/>
            <person name="Henry R.J."/>
            <person name="Mitter N."/>
        </authorList>
    </citation>
    <scope>NUCLEOTIDE SEQUENCE [LARGE SCALE GENOMIC DNA]</scope>
    <source>
        <strain evidence="2">cv. Hass</strain>
    </source>
</reference>
<sequence length="81" mass="9187">MMPHEFNNIKEKGCDLNRTGDLTAASTVLTSDSSNRKPSVSSLPCSHSAYTFLLFVNIVIPSFLHHLYRRIKLFVHVVARR</sequence>
<proteinExistence type="predicted"/>